<dbReference type="Proteomes" id="UP000177324">
    <property type="component" value="Unassembled WGS sequence"/>
</dbReference>
<feature type="transmembrane region" description="Helical" evidence="8">
    <location>
        <begin position="298"/>
        <end position="319"/>
    </location>
</feature>
<feature type="transmembrane region" description="Helical" evidence="8">
    <location>
        <begin position="75"/>
        <end position="103"/>
    </location>
</feature>
<feature type="transmembrane region" description="Helical" evidence="8">
    <location>
        <begin position="325"/>
        <end position="343"/>
    </location>
</feature>
<evidence type="ECO:0000313" key="10">
    <source>
        <dbReference type="Proteomes" id="UP000177324"/>
    </source>
</evidence>
<dbReference type="STRING" id="1797589.A2784_04575"/>
<evidence type="ECO:0000256" key="4">
    <source>
        <dbReference type="ARBA" id="ARBA00022679"/>
    </source>
</evidence>
<reference evidence="9 10" key="1">
    <citation type="journal article" date="2016" name="Nat. Commun.">
        <title>Thousands of microbial genomes shed light on interconnected biogeochemical processes in an aquifer system.</title>
        <authorList>
            <person name="Anantharaman K."/>
            <person name="Brown C.T."/>
            <person name="Hug L.A."/>
            <person name="Sharon I."/>
            <person name="Castelle C.J."/>
            <person name="Probst A.J."/>
            <person name="Thomas B.C."/>
            <person name="Singh A."/>
            <person name="Wilkins M.J."/>
            <person name="Karaoz U."/>
            <person name="Brodie E.L."/>
            <person name="Williams K.H."/>
            <person name="Hubbard S.S."/>
            <person name="Banfield J.F."/>
        </authorList>
    </citation>
    <scope>NUCLEOTIDE SEQUENCE [LARGE SCALE GENOMIC DNA]</scope>
</reference>
<feature type="transmembrane region" description="Helical" evidence="8">
    <location>
        <begin position="199"/>
        <end position="216"/>
    </location>
</feature>
<comment type="caution">
    <text evidence="9">The sequence shown here is derived from an EMBL/GenBank/DDBJ whole genome shotgun (WGS) entry which is preliminary data.</text>
</comment>
<dbReference type="GO" id="GO:0009103">
    <property type="term" value="P:lipopolysaccharide biosynthetic process"/>
    <property type="evidence" value="ECO:0007669"/>
    <property type="project" value="UniProtKB-ARBA"/>
</dbReference>
<protein>
    <recommendedName>
        <fullName evidence="11">Glycosyltransferase RgtA/B/C/D-like domain-containing protein</fullName>
    </recommendedName>
</protein>
<feature type="transmembrane region" description="Helical" evidence="8">
    <location>
        <begin position="375"/>
        <end position="392"/>
    </location>
</feature>
<feature type="transmembrane region" description="Helical" evidence="8">
    <location>
        <begin position="168"/>
        <end position="193"/>
    </location>
</feature>
<keyword evidence="2" id="KW-1003">Cell membrane</keyword>
<dbReference type="EMBL" id="MHCH01000039">
    <property type="protein sequence ID" value="OGY16732.1"/>
    <property type="molecule type" value="Genomic_DNA"/>
</dbReference>
<comment type="subcellular location">
    <subcellularLocation>
        <location evidence="1">Cell membrane</location>
        <topology evidence="1">Multi-pass membrane protein</topology>
    </subcellularLocation>
</comment>
<evidence type="ECO:0008006" key="11">
    <source>
        <dbReference type="Google" id="ProtNLM"/>
    </source>
</evidence>
<dbReference type="AlphaFoldDB" id="A0A1G1VMW3"/>
<evidence type="ECO:0000256" key="8">
    <source>
        <dbReference type="SAM" id="Phobius"/>
    </source>
</evidence>
<dbReference type="InterPro" id="IPR050297">
    <property type="entry name" value="LipidA_mod_glycosyltrf_83"/>
</dbReference>
<evidence type="ECO:0000256" key="6">
    <source>
        <dbReference type="ARBA" id="ARBA00022989"/>
    </source>
</evidence>
<keyword evidence="5 8" id="KW-0812">Transmembrane</keyword>
<organism evidence="9 10">
    <name type="scientific">Candidatus Chisholmbacteria bacterium RIFCSPHIGHO2_01_FULL_48_12</name>
    <dbReference type="NCBI Taxonomy" id="1797589"/>
    <lineage>
        <taxon>Bacteria</taxon>
        <taxon>Candidatus Chisholmiibacteriota</taxon>
    </lineage>
</organism>
<keyword evidence="3" id="KW-0328">Glycosyltransferase</keyword>
<feature type="transmembrane region" description="Helical" evidence="8">
    <location>
        <begin position="350"/>
        <end position="369"/>
    </location>
</feature>
<gene>
    <name evidence="9" type="ORF">A2784_04575</name>
</gene>
<dbReference type="PANTHER" id="PTHR33908">
    <property type="entry name" value="MANNOSYLTRANSFERASE YKCB-RELATED"/>
    <property type="match status" value="1"/>
</dbReference>
<evidence type="ECO:0000256" key="1">
    <source>
        <dbReference type="ARBA" id="ARBA00004651"/>
    </source>
</evidence>
<feature type="transmembrane region" description="Helical" evidence="8">
    <location>
        <begin position="137"/>
        <end position="156"/>
    </location>
</feature>
<accession>A0A1G1VMW3</accession>
<dbReference type="PANTHER" id="PTHR33908:SF3">
    <property type="entry name" value="UNDECAPRENYL PHOSPHATE-ALPHA-4-AMINO-4-DEOXY-L-ARABINOSE ARABINOSYL TRANSFERASE"/>
    <property type="match status" value="1"/>
</dbReference>
<feature type="transmembrane region" description="Helical" evidence="8">
    <location>
        <begin position="115"/>
        <end position="131"/>
    </location>
</feature>
<keyword evidence="4" id="KW-0808">Transferase</keyword>
<dbReference type="GO" id="GO:0016763">
    <property type="term" value="F:pentosyltransferase activity"/>
    <property type="evidence" value="ECO:0007669"/>
    <property type="project" value="TreeGrafter"/>
</dbReference>
<keyword evidence="6 8" id="KW-1133">Transmembrane helix</keyword>
<evidence type="ECO:0000313" key="9">
    <source>
        <dbReference type="EMBL" id="OGY16732.1"/>
    </source>
</evidence>
<proteinExistence type="predicted"/>
<name>A0A1G1VMW3_9BACT</name>
<evidence type="ECO:0000256" key="7">
    <source>
        <dbReference type="ARBA" id="ARBA00023136"/>
    </source>
</evidence>
<keyword evidence="7 8" id="KW-0472">Membrane</keyword>
<evidence type="ECO:0000256" key="2">
    <source>
        <dbReference type="ARBA" id="ARBA00022475"/>
    </source>
</evidence>
<evidence type="ECO:0000256" key="5">
    <source>
        <dbReference type="ARBA" id="ARBA00022692"/>
    </source>
</evidence>
<evidence type="ECO:0000256" key="3">
    <source>
        <dbReference type="ARBA" id="ARBA00022676"/>
    </source>
</evidence>
<dbReference type="GO" id="GO:0010041">
    <property type="term" value="P:response to iron(III) ion"/>
    <property type="evidence" value="ECO:0007669"/>
    <property type="project" value="TreeGrafter"/>
</dbReference>
<dbReference type="GO" id="GO:0005886">
    <property type="term" value="C:plasma membrane"/>
    <property type="evidence" value="ECO:0007669"/>
    <property type="project" value="UniProtKB-SubCell"/>
</dbReference>
<sequence>MKQYLLLFLILSLALFLRVYKLDSIPPALNRDEAGFGYEAYSLLKTARDQHGRFLPLSFELFGVWEYPVQFYLKIPFIAVLGLNTFSVRFSVVAVALVTVVFVFKLTQRWFDRRLALLATLLLSLSSWHFFMSRAGYSQSFYGLMFLLVGTYYLLFGKKSIIQIGGSIVLGLTSFAYPAYFFFLPAYLIILAYFYRRKLLLVSGLILLASYLVFWTPNKLRIPGGAFYAGIEEDLRWRWSDKPVGEYLALGGRYDAVEKWLHHPRLAVPVKAIFNYWDAFSVDFWLKKGRGFESNVDGFGNLLIYEPILIVVGLAWLLWHKQRPALLLLVWVLAGPTASMFTREPASTKLIHMLIPLVIFEAAGVDFLIKKLPWPIIALASLPVIWFNLLYYDAYFRHLPANAGRWWQAGYLDVVNLTNQYPDATVYWNSRFDFGYIFVLFANRYEPAGFQSQARRSPGPYNLTWVDGFGRYHFVNDIDWTKACNQPKGLYIDRANSLSKAEQDYPFDGQISRPGGDVFVYALVVPENCHELKTD</sequence>